<dbReference type="Proteomes" id="UP000652761">
    <property type="component" value="Unassembled WGS sequence"/>
</dbReference>
<name>A0A843TYR0_COLES</name>
<keyword evidence="3" id="KW-1185">Reference proteome</keyword>
<reference evidence="2" key="1">
    <citation type="submission" date="2017-07" db="EMBL/GenBank/DDBJ databases">
        <title>Taro Niue Genome Assembly and Annotation.</title>
        <authorList>
            <person name="Atibalentja N."/>
            <person name="Keating K."/>
            <person name="Fields C.J."/>
        </authorList>
    </citation>
    <scope>NUCLEOTIDE SEQUENCE</scope>
    <source>
        <strain evidence="2">Niue_2</strain>
        <tissue evidence="2">Leaf</tissue>
    </source>
</reference>
<evidence type="ECO:0000313" key="2">
    <source>
        <dbReference type="EMBL" id="MQL75266.1"/>
    </source>
</evidence>
<evidence type="ECO:0000313" key="3">
    <source>
        <dbReference type="Proteomes" id="UP000652761"/>
    </source>
</evidence>
<sequence>MPPHGMCAEAEGEGGRPMTRQMRKGAGPIASGGHASLPGGSPLLCEVERENSSRAAADFIPEIDDNEPSSDCLFLEIAVTDDGASAFAELGVSTEQYSFAHVEAYILMPAKEYSAMESTPARTEFCDQLLGWGTTDSYSVSGASFSVSSWGISMSLLLDFPAQSAFQPCSGFLAQKKLPLPGAPQGFLYSGCAKDARPEGLRTLPGGLRGTAAAAAAARVAGASSSGGGGVVHLQWRWQQRRPRRARGGLSRVEAAATVSRWEAGGGYPTQRALTATANEEGRRRPLLLLRSLFLLRWTGQEERRSSQDSCPGPSNLAQPSEFEVEEEGENPIPDTVPNSDEDSSPPLEIDAPPEHGIRWSTGVQPAPHFADDGCWEFLVGRITALIDSTDPAPIEVIRETLEQHTGSAFGMGVQQEHWMNFINDVWNRVYTRQVKMTWARRIEALESDTDAGDLQVTEVRKRRKTRELRMAARERSIARLDCEFGEARSSQDQDARNEIEDSEEGGLYVRDGNDSRRSRSSTVKKAERLQKKTPSCLCFSA</sequence>
<dbReference type="AlphaFoldDB" id="A0A843TYR0"/>
<accession>A0A843TYR0</accession>
<evidence type="ECO:0000256" key="1">
    <source>
        <dbReference type="SAM" id="MobiDB-lite"/>
    </source>
</evidence>
<feature type="region of interest" description="Disordered" evidence="1">
    <location>
        <begin position="1"/>
        <end position="41"/>
    </location>
</feature>
<organism evidence="2 3">
    <name type="scientific">Colocasia esculenta</name>
    <name type="common">Wild taro</name>
    <name type="synonym">Arum esculentum</name>
    <dbReference type="NCBI Taxonomy" id="4460"/>
    <lineage>
        <taxon>Eukaryota</taxon>
        <taxon>Viridiplantae</taxon>
        <taxon>Streptophyta</taxon>
        <taxon>Embryophyta</taxon>
        <taxon>Tracheophyta</taxon>
        <taxon>Spermatophyta</taxon>
        <taxon>Magnoliopsida</taxon>
        <taxon>Liliopsida</taxon>
        <taxon>Araceae</taxon>
        <taxon>Aroideae</taxon>
        <taxon>Colocasieae</taxon>
        <taxon>Colocasia</taxon>
    </lineage>
</organism>
<gene>
    <name evidence="2" type="ORF">Taro_007606</name>
</gene>
<feature type="region of interest" description="Disordered" evidence="1">
    <location>
        <begin position="303"/>
        <end position="364"/>
    </location>
</feature>
<feature type="compositionally biased region" description="Basic and acidic residues" evidence="1">
    <location>
        <begin position="489"/>
        <end position="500"/>
    </location>
</feature>
<proteinExistence type="predicted"/>
<dbReference type="EMBL" id="NMUH01000242">
    <property type="protein sequence ID" value="MQL75266.1"/>
    <property type="molecule type" value="Genomic_DNA"/>
</dbReference>
<feature type="region of interest" description="Disordered" evidence="1">
    <location>
        <begin position="489"/>
        <end position="542"/>
    </location>
</feature>
<protein>
    <submittedName>
        <fullName evidence="2">Uncharacterized protein</fullName>
    </submittedName>
</protein>
<comment type="caution">
    <text evidence="2">The sequence shown here is derived from an EMBL/GenBank/DDBJ whole genome shotgun (WGS) entry which is preliminary data.</text>
</comment>